<protein>
    <submittedName>
        <fullName evidence="2">Uncharacterized protein</fullName>
    </submittedName>
</protein>
<dbReference type="AlphaFoldDB" id="A0A914HWI1"/>
<sequence>MDQKRKAAHFWSTLRLCGERRKVQAELAMGSRENVASAKVRIEIRVAQKYSGKGDEERNRIRDVACGNTMATKKALYRASTKRFTNVCTLRGLTNGDCRYLWVTLRGRSALPGSAYFDEMLMRHIDEELAIFSSPRHGHSCRSIVHGTDAGEESAVAIDEGRQQPNQPLALTAEIDANIEREKSDILAFLNTDFEDEQFAVNMSHFFGRVGHLVGFNAPPRAELDEQMQEAAAMEEAEASLDESGNELGKRERVGGGERVGVERVGGERLSYRRIDNHFVIGQHDKRVRAMVLIGCGTETSAASTASA</sequence>
<dbReference type="Proteomes" id="UP000887572">
    <property type="component" value="Unplaced"/>
</dbReference>
<dbReference type="WBParaSite" id="Gr19_v10_g4415.t1">
    <property type="protein sequence ID" value="Gr19_v10_g4415.t1"/>
    <property type="gene ID" value="Gr19_v10_g4415"/>
</dbReference>
<evidence type="ECO:0000313" key="2">
    <source>
        <dbReference type="WBParaSite" id="Gr19_v10_g4415.t1"/>
    </source>
</evidence>
<name>A0A914HWI1_GLORO</name>
<reference evidence="2" key="1">
    <citation type="submission" date="2022-11" db="UniProtKB">
        <authorList>
            <consortium name="WormBaseParasite"/>
        </authorList>
    </citation>
    <scope>IDENTIFICATION</scope>
</reference>
<evidence type="ECO:0000313" key="1">
    <source>
        <dbReference type="Proteomes" id="UP000887572"/>
    </source>
</evidence>
<proteinExistence type="predicted"/>
<keyword evidence="1" id="KW-1185">Reference proteome</keyword>
<accession>A0A914HWI1</accession>
<organism evidence="1 2">
    <name type="scientific">Globodera rostochiensis</name>
    <name type="common">Golden nematode worm</name>
    <name type="synonym">Heterodera rostochiensis</name>
    <dbReference type="NCBI Taxonomy" id="31243"/>
    <lineage>
        <taxon>Eukaryota</taxon>
        <taxon>Metazoa</taxon>
        <taxon>Ecdysozoa</taxon>
        <taxon>Nematoda</taxon>
        <taxon>Chromadorea</taxon>
        <taxon>Rhabditida</taxon>
        <taxon>Tylenchina</taxon>
        <taxon>Tylenchomorpha</taxon>
        <taxon>Tylenchoidea</taxon>
        <taxon>Heteroderidae</taxon>
        <taxon>Heteroderinae</taxon>
        <taxon>Globodera</taxon>
    </lineage>
</organism>